<evidence type="ECO:0000313" key="5">
    <source>
        <dbReference type="EMBL" id="TLU89510.1"/>
    </source>
</evidence>
<dbReference type="InterPro" id="IPR013024">
    <property type="entry name" value="GGCT-like"/>
</dbReference>
<dbReference type="EMBL" id="VCEI01000030">
    <property type="protein sequence ID" value="TLU89510.1"/>
    <property type="molecule type" value="Genomic_DNA"/>
</dbReference>
<accession>A0A5R9K6U6</accession>
<evidence type="ECO:0000313" key="6">
    <source>
        <dbReference type="Proteomes" id="UP000309788"/>
    </source>
</evidence>
<dbReference type="OrthoDB" id="482277at2"/>
<dbReference type="PANTHER" id="PTHR12510:SF4">
    <property type="entry name" value="GAMMA-GLUTAMYLAMINECYCLOTRANSFERASE"/>
    <property type="match status" value="1"/>
</dbReference>
<evidence type="ECO:0000256" key="2">
    <source>
        <dbReference type="PIRSR" id="PIRSR639126-1"/>
    </source>
</evidence>
<keyword evidence="6" id="KW-1185">Reference proteome</keyword>
<keyword evidence="5" id="KW-0808">Transferase</keyword>
<feature type="active site" description="Proton acceptor" evidence="2">
    <location>
        <position position="79"/>
    </location>
</feature>
<dbReference type="GO" id="GO:0061929">
    <property type="term" value="F:gamma-glutamylaminecyclotransferase activity"/>
    <property type="evidence" value="ECO:0007669"/>
    <property type="project" value="InterPro"/>
</dbReference>
<dbReference type="PANTHER" id="PTHR12510">
    <property type="entry name" value="TROPONIN C-AKIN-1 PROTEIN"/>
    <property type="match status" value="1"/>
</dbReference>
<dbReference type="InterPro" id="IPR009288">
    <property type="entry name" value="AIG2-like_dom"/>
</dbReference>
<dbReference type="SUPFAM" id="SSF110857">
    <property type="entry name" value="Gamma-glutamyl cyclotransferase-like"/>
    <property type="match status" value="1"/>
</dbReference>
<dbReference type="Pfam" id="PF06094">
    <property type="entry name" value="GGACT"/>
    <property type="match status" value="1"/>
</dbReference>
<proteinExistence type="inferred from homology"/>
<dbReference type="GO" id="GO:0005829">
    <property type="term" value="C:cytosol"/>
    <property type="evidence" value="ECO:0007669"/>
    <property type="project" value="TreeGrafter"/>
</dbReference>
<reference evidence="5 6" key="1">
    <citation type="submission" date="2019-05" db="EMBL/GenBank/DDBJ databases">
        <authorList>
            <person name="Qu J.-H."/>
        </authorList>
    </citation>
    <scope>NUCLEOTIDE SEQUENCE [LARGE SCALE GENOMIC DNA]</scope>
    <source>
        <strain evidence="5 6">Z12</strain>
    </source>
</reference>
<gene>
    <name evidence="5" type="ORF">FEM55_22490</name>
</gene>
<dbReference type="InterPro" id="IPR039126">
    <property type="entry name" value="GGACT"/>
</dbReference>
<comment type="similarity">
    <text evidence="1 3">Belongs to the gamma-glutamylcyclotransferase family.</text>
</comment>
<dbReference type="CDD" id="cd06661">
    <property type="entry name" value="GGCT_like"/>
    <property type="match status" value="1"/>
</dbReference>
<evidence type="ECO:0000256" key="3">
    <source>
        <dbReference type="RuleBase" id="RU367036"/>
    </source>
</evidence>
<comment type="caution">
    <text evidence="5">The sequence shown here is derived from an EMBL/GenBank/DDBJ whole genome shotgun (WGS) entry which is preliminary data.</text>
</comment>
<dbReference type="InterPro" id="IPR036568">
    <property type="entry name" value="GGCT-like_sf"/>
</dbReference>
<feature type="domain" description="Gamma-glutamylcyclotransferase AIG2-like" evidence="4">
    <location>
        <begin position="5"/>
        <end position="128"/>
    </location>
</feature>
<dbReference type="RefSeq" id="WP_138283570.1">
    <property type="nucleotide sequence ID" value="NZ_BMGE01000004.1"/>
</dbReference>
<evidence type="ECO:0000256" key="1">
    <source>
        <dbReference type="ARBA" id="ARBA00008861"/>
    </source>
</evidence>
<protein>
    <recommendedName>
        <fullName evidence="3">Gamma-glutamylcyclotransferase family protein</fullName>
    </recommendedName>
</protein>
<evidence type="ECO:0000259" key="4">
    <source>
        <dbReference type="Pfam" id="PF06094"/>
    </source>
</evidence>
<organism evidence="5 6">
    <name type="scientific">Dyadobacter sediminis</name>
    <dbReference type="NCBI Taxonomy" id="1493691"/>
    <lineage>
        <taxon>Bacteria</taxon>
        <taxon>Pseudomonadati</taxon>
        <taxon>Bacteroidota</taxon>
        <taxon>Cytophagia</taxon>
        <taxon>Cytophagales</taxon>
        <taxon>Spirosomataceae</taxon>
        <taxon>Dyadobacter</taxon>
    </lineage>
</organism>
<dbReference type="Proteomes" id="UP000309788">
    <property type="component" value="Unassembled WGS sequence"/>
</dbReference>
<dbReference type="AlphaFoldDB" id="A0A5R9K6U6"/>
<dbReference type="GO" id="GO:0016740">
    <property type="term" value="F:transferase activity"/>
    <property type="evidence" value="ECO:0007669"/>
    <property type="project" value="UniProtKB-KW"/>
</dbReference>
<sequence length="132" mass="15399">MSEYLFTYGTLMKGFDNPFARILQDASEYAGDGHFPGLLYLVSWYPGAVYLEQNPSKVYGEIYKLSEQKELLKQLDEYEDVFEDEKESLYLRKVVPVTRTDGKIIHCWAYLYNQQVHDLPVIPEGDFKKISL</sequence>
<name>A0A5R9K6U6_9BACT</name>
<dbReference type="Gene3D" id="3.10.490.10">
    <property type="entry name" value="Gamma-glutamyl cyclotransferase-like"/>
    <property type="match status" value="1"/>
</dbReference>